<accession>A0ACC2U8J1</accession>
<reference evidence="1" key="1">
    <citation type="submission" date="2022-04" db="EMBL/GenBank/DDBJ databases">
        <title>Genome of the entomopathogenic fungus Entomophthora muscae.</title>
        <authorList>
            <person name="Elya C."/>
            <person name="Lovett B.R."/>
            <person name="Lee E."/>
            <person name="Macias A.M."/>
            <person name="Hajek A.E."/>
            <person name="De Bivort B.L."/>
            <person name="Kasson M.T."/>
            <person name="De Fine Licht H.H."/>
            <person name="Stajich J.E."/>
        </authorList>
    </citation>
    <scope>NUCLEOTIDE SEQUENCE</scope>
    <source>
        <strain evidence="1">Berkeley</strain>
    </source>
</reference>
<dbReference type="EMBL" id="QTSX02001125">
    <property type="protein sequence ID" value="KAJ9083143.1"/>
    <property type="molecule type" value="Genomic_DNA"/>
</dbReference>
<sequence length="122" mass="13574">MDGRYLTFRRLGYNLFGGLLITVPKLTLRLVSVFQEMLMERDVLVGLGMKTIGSVQFSKTRAAFSDLLDGQLYPNMRRLPAAQTTPRATPLLPASSQPTSQSSVPMNLTLRNGPRSYRAVLK</sequence>
<gene>
    <name evidence="1" type="ORF">DSO57_1037641</name>
</gene>
<protein>
    <submittedName>
        <fullName evidence="1">Uncharacterized protein</fullName>
    </submittedName>
</protein>
<comment type="caution">
    <text evidence="1">The sequence shown here is derived from an EMBL/GenBank/DDBJ whole genome shotgun (WGS) entry which is preliminary data.</text>
</comment>
<organism evidence="1 2">
    <name type="scientific">Entomophthora muscae</name>
    <dbReference type="NCBI Taxonomy" id="34485"/>
    <lineage>
        <taxon>Eukaryota</taxon>
        <taxon>Fungi</taxon>
        <taxon>Fungi incertae sedis</taxon>
        <taxon>Zoopagomycota</taxon>
        <taxon>Entomophthoromycotina</taxon>
        <taxon>Entomophthoromycetes</taxon>
        <taxon>Entomophthorales</taxon>
        <taxon>Entomophthoraceae</taxon>
        <taxon>Entomophthora</taxon>
    </lineage>
</organism>
<keyword evidence="2" id="KW-1185">Reference proteome</keyword>
<proteinExistence type="predicted"/>
<evidence type="ECO:0000313" key="1">
    <source>
        <dbReference type="EMBL" id="KAJ9083143.1"/>
    </source>
</evidence>
<dbReference type="Proteomes" id="UP001165960">
    <property type="component" value="Unassembled WGS sequence"/>
</dbReference>
<evidence type="ECO:0000313" key="2">
    <source>
        <dbReference type="Proteomes" id="UP001165960"/>
    </source>
</evidence>
<name>A0ACC2U8J1_9FUNG</name>